<dbReference type="EMBL" id="WVUH01000012">
    <property type="protein sequence ID" value="MBO4205004.1"/>
    <property type="molecule type" value="Genomic_DNA"/>
</dbReference>
<accession>A0ABS3VKG9</accession>
<comment type="caution">
    <text evidence="1">The sequence shown here is derived from an EMBL/GenBank/DDBJ whole genome shotgun (WGS) entry which is preliminary data.</text>
</comment>
<evidence type="ECO:0000313" key="2">
    <source>
        <dbReference type="Proteomes" id="UP000823521"/>
    </source>
</evidence>
<name>A0ABS3VKG9_MICEH</name>
<keyword evidence="2" id="KW-1185">Reference proteome</keyword>
<evidence type="ECO:0000313" key="1">
    <source>
        <dbReference type="EMBL" id="MBO4205004.1"/>
    </source>
</evidence>
<gene>
    <name evidence="1" type="ORF">GSF22_03130</name>
</gene>
<sequence>MSAEPDLLRVAQEYVDRQPSPRRRDVPLVRLDGLAVHLDEDYCREVADYFHQAPLLAYDDTLRARYDRLKQENRAQYQALCDAGVEVVPWRGPGQPYRDSAELVREVRRTRRLRLYLTRNGHGPRPGAEAGFHPLREPSGVVLDGVELTHNDLFRVVHDIFGHVMFHNSFGPRGEFKATYCHLHMYSDEVHPVLFTEHLGQFCWFFFGPHLRGPDGRLRQPGDPGYLPPPDRPYAEQKVFPFVRTYIDRFSDAFQIRERE</sequence>
<protein>
    <submittedName>
        <fullName evidence="1">Uncharacterized protein</fullName>
    </submittedName>
</protein>
<proteinExistence type="predicted"/>
<organism evidence="1 2">
    <name type="scientific">Micromonospora echinofusca</name>
    <dbReference type="NCBI Taxonomy" id="47858"/>
    <lineage>
        <taxon>Bacteria</taxon>
        <taxon>Bacillati</taxon>
        <taxon>Actinomycetota</taxon>
        <taxon>Actinomycetes</taxon>
        <taxon>Micromonosporales</taxon>
        <taxon>Micromonosporaceae</taxon>
        <taxon>Micromonospora</taxon>
    </lineage>
</organism>
<dbReference type="Proteomes" id="UP000823521">
    <property type="component" value="Unassembled WGS sequence"/>
</dbReference>
<reference evidence="1 2" key="1">
    <citation type="submission" date="2019-12" db="EMBL/GenBank/DDBJ databases">
        <title>Whole genome sequencing of endophytic Actinobacterium Micromonospora sp. MPMI6T.</title>
        <authorList>
            <person name="Evv R."/>
            <person name="Podile A.R."/>
        </authorList>
    </citation>
    <scope>NUCLEOTIDE SEQUENCE [LARGE SCALE GENOMIC DNA]</scope>
    <source>
        <strain evidence="1 2">MPMI6</strain>
    </source>
</reference>